<dbReference type="Pfam" id="PF08281">
    <property type="entry name" value="Sigma70_r4_2"/>
    <property type="match status" value="1"/>
</dbReference>
<dbReference type="InterPro" id="IPR013324">
    <property type="entry name" value="RNA_pol_sigma_r3/r4-like"/>
</dbReference>
<proteinExistence type="predicted"/>
<evidence type="ECO:0000313" key="3">
    <source>
        <dbReference type="Proteomes" id="UP001477672"/>
    </source>
</evidence>
<evidence type="ECO:0000313" key="2">
    <source>
        <dbReference type="EMBL" id="MEQ2520488.1"/>
    </source>
</evidence>
<dbReference type="Gene3D" id="1.10.10.10">
    <property type="entry name" value="Winged helix-like DNA-binding domain superfamily/Winged helix DNA-binding domain"/>
    <property type="match status" value="1"/>
</dbReference>
<feature type="domain" description="RNA polymerase sigma factor 70 region 4 type 2" evidence="1">
    <location>
        <begin position="72"/>
        <end position="124"/>
    </location>
</feature>
<protein>
    <submittedName>
        <fullName evidence="2">Sigma factor-like helix-turn-helix DNA-binding protein</fullName>
    </submittedName>
</protein>
<dbReference type="Proteomes" id="UP001477672">
    <property type="component" value="Unassembled WGS sequence"/>
</dbReference>
<keyword evidence="3" id="KW-1185">Reference proteome</keyword>
<reference evidence="2 3" key="1">
    <citation type="submission" date="2024-03" db="EMBL/GenBank/DDBJ databases">
        <title>Human intestinal bacterial collection.</title>
        <authorList>
            <person name="Pauvert C."/>
            <person name="Hitch T.C.A."/>
            <person name="Clavel T."/>
        </authorList>
    </citation>
    <scope>NUCLEOTIDE SEQUENCE [LARGE SCALE GENOMIC DNA]</scope>
    <source>
        <strain evidence="2 3">CLA-JM-H11</strain>
    </source>
</reference>
<name>A0ABV1GF96_9FIRM</name>
<dbReference type="RefSeq" id="WP_349215987.1">
    <property type="nucleotide sequence ID" value="NZ_JBBMFA010000090.1"/>
</dbReference>
<organism evidence="2 3">
    <name type="scientific">Ruthenibacterium intestinale</name>
    <dbReference type="NCBI Taxonomy" id="3133163"/>
    <lineage>
        <taxon>Bacteria</taxon>
        <taxon>Bacillati</taxon>
        <taxon>Bacillota</taxon>
        <taxon>Clostridia</taxon>
        <taxon>Eubacteriales</taxon>
        <taxon>Oscillospiraceae</taxon>
        <taxon>Ruthenibacterium</taxon>
    </lineage>
</organism>
<dbReference type="InterPro" id="IPR036388">
    <property type="entry name" value="WH-like_DNA-bd_sf"/>
</dbReference>
<dbReference type="EMBL" id="JBBMFA010000090">
    <property type="protein sequence ID" value="MEQ2520488.1"/>
    <property type="molecule type" value="Genomic_DNA"/>
</dbReference>
<evidence type="ECO:0000259" key="1">
    <source>
        <dbReference type="Pfam" id="PF08281"/>
    </source>
</evidence>
<dbReference type="SUPFAM" id="SSF88659">
    <property type="entry name" value="Sigma3 and sigma4 domains of RNA polymerase sigma factors"/>
    <property type="match status" value="1"/>
</dbReference>
<gene>
    <name evidence="2" type="ORF">WMO24_08600</name>
</gene>
<sequence>MMDTDKNEERDELRGRFTRFMEICVRNARFNYCKMLSREIPTISIEDVPEHILVEEHPPEYKSGRDFDFEEEKLSEAFRTLPLMKRRILTMLFVEQLSPQEIASHLNCSVQYVYNQRSLALKSLRRIIADRGDDA</sequence>
<comment type="caution">
    <text evidence="2">The sequence shown here is derived from an EMBL/GenBank/DDBJ whole genome shotgun (WGS) entry which is preliminary data.</text>
</comment>
<dbReference type="InterPro" id="IPR013249">
    <property type="entry name" value="RNA_pol_sigma70_r4_t2"/>
</dbReference>
<accession>A0ABV1GF96</accession>